<evidence type="ECO:0000313" key="1">
    <source>
        <dbReference type="EMBL" id="CAG9335380.1"/>
    </source>
</evidence>
<gene>
    <name evidence="1" type="ORF">BSTOLATCC_MIC63855</name>
</gene>
<keyword evidence="2" id="KW-1185">Reference proteome</keyword>
<comment type="caution">
    <text evidence="1">The sequence shown here is derived from an EMBL/GenBank/DDBJ whole genome shotgun (WGS) entry which is preliminary data.</text>
</comment>
<organism evidence="1 2">
    <name type="scientific">Blepharisma stoltei</name>
    <dbReference type="NCBI Taxonomy" id="1481888"/>
    <lineage>
        <taxon>Eukaryota</taxon>
        <taxon>Sar</taxon>
        <taxon>Alveolata</taxon>
        <taxon>Ciliophora</taxon>
        <taxon>Postciliodesmatophora</taxon>
        <taxon>Heterotrichea</taxon>
        <taxon>Heterotrichida</taxon>
        <taxon>Blepharismidae</taxon>
        <taxon>Blepharisma</taxon>
    </lineage>
</organism>
<reference evidence="1" key="1">
    <citation type="submission" date="2021-09" db="EMBL/GenBank/DDBJ databases">
        <authorList>
            <consortium name="AG Swart"/>
            <person name="Singh M."/>
            <person name="Singh A."/>
            <person name="Seah K."/>
            <person name="Emmerich C."/>
        </authorList>
    </citation>
    <scope>NUCLEOTIDE SEQUENCE</scope>
    <source>
        <strain evidence="1">ATCC30299</strain>
    </source>
</reference>
<dbReference type="AlphaFoldDB" id="A0AAU9K765"/>
<accession>A0AAU9K765</accession>
<sequence length="199" mass="23351">MMWRTFASSFVDHTFDTYIKHSDRSETAPVTKTRRKIDLKTLFPYNHSQEEIDKRGKMFIELKKKVEKQRAEIKSREFKISKEKIIKVDFSDSRRAKVKDEKRYSSTLSWNIKNKKLNTTMPLAAEFRTKSLPREEELSGIFALTTGNIAQPLGLSSKRNSLNKGNSYQGKLLEMFKEKNPDTKVALRNQLKQIWNEKN</sequence>
<protein>
    <submittedName>
        <fullName evidence="1">Uncharacterized protein</fullName>
    </submittedName>
</protein>
<proteinExistence type="predicted"/>
<dbReference type="EMBL" id="CAJZBQ010000062">
    <property type="protein sequence ID" value="CAG9335380.1"/>
    <property type="molecule type" value="Genomic_DNA"/>
</dbReference>
<evidence type="ECO:0000313" key="2">
    <source>
        <dbReference type="Proteomes" id="UP001162131"/>
    </source>
</evidence>
<name>A0AAU9K765_9CILI</name>
<dbReference type="Proteomes" id="UP001162131">
    <property type="component" value="Unassembled WGS sequence"/>
</dbReference>